<dbReference type="RefSeq" id="WP_249478513.1">
    <property type="nucleotide sequence ID" value="NZ_CP097218.1"/>
</dbReference>
<dbReference type="PIRSF" id="PIRSF006336">
    <property type="entry name" value="B-gal"/>
    <property type="match status" value="1"/>
</dbReference>
<dbReference type="InterPro" id="IPR026283">
    <property type="entry name" value="B-gal_1-like"/>
</dbReference>
<dbReference type="InterPro" id="IPR048913">
    <property type="entry name" value="BetaGal_gal-bd"/>
</dbReference>
<evidence type="ECO:0000259" key="6">
    <source>
        <dbReference type="Pfam" id="PF21317"/>
    </source>
</evidence>
<dbReference type="Gene3D" id="2.60.120.260">
    <property type="entry name" value="Galactose-binding domain-like"/>
    <property type="match status" value="3"/>
</dbReference>
<dbReference type="SUPFAM" id="SSF51445">
    <property type="entry name" value="(Trans)glycosidases"/>
    <property type="match status" value="1"/>
</dbReference>
<evidence type="ECO:0000256" key="1">
    <source>
        <dbReference type="ARBA" id="ARBA00009809"/>
    </source>
</evidence>
<dbReference type="InterPro" id="IPR008979">
    <property type="entry name" value="Galactose-bd-like_sf"/>
</dbReference>
<evidence type="ECO:0000313" key="9">
    <source>
        <dbReference type="Proteomes" id="UP001055868"/>
    </source>
</evidence>
<dbReference type="Pfam" id="PF21467">
    <property type="entry name" value="BetaGal_gal-bd"/>
    <property type="match status" value="1"/>
</dbReference>
<evidence type="ECO:0000256" key="4">
    <source>
        <dbReference type="RuleBase" id="RU003679"/>
    </source>
</evidence>
<dbReference type="EMBL" id="CP097218">
    <property type="protein sequence ID" value="UQN29314.1"/>
    <property type="molecule type" value="Genomic_DNA"/>
</dbReference>
<feature type="domain" description="Beta-galactosidase 1-like first all-beta" evidence="6">
    <location>
        <begin position="471"/>
        <end position="513"/>
    </location>
</feature>
<proteinExistence type="inferred from homology"/>
<evidence type="ECO:0000259" key="5">
    <source>
        <dbReference type="Pfam" id="PF01301"/>
    </source>
</evidence>
<name>A0ABY4N7H9_9MICO</name>
<gene>
    <name evidence="8" type="ORF">M4486_17020</name>
</gene>
<dbReference type="PRINTS" id="PR00742">
    <property type="entry name" value="GLHYDRLASE35"/>
</dbReference>
<dbReference type="Proteomes" id="UP001055868">
    <property type="component" value="Chromosome"/>
</dbReference>
<keyword evidence="2" id="KW-0378">Hydrolase</keyword>
<dbReference type="InterPro" id="IPR031330">
    <property type="entry name" value="Gly_Hdrlase_35_cat"/>
</dbReference>
<sequence length="630" mass="69416">MPALLEPTPDGFLRGGEPHRIVSGAIHYFRVHPDQWRDRLRRLVAMGCDTVETYVAWNIHQPDPETVTFEGIADLGRFLDIAAEEGLDAIVRPGPFICAEWENGGFPGWVLRDRGMRLRVHDEAYLRLVDDWFDRLIPVIAERQVGRGGNVVMVQVENEYGSYGDDTLYLAHLRDGLRARGIEELLVTSDGPARMWLTAGTIDGALPTVNFGSRTRDVLEMAQRELPARPLMCMEFWNGWFDHWGEEHHSRDAGSAAAELEDMLAAGMSVNFYMALGGTNFGLTAGANHDGVLQPTTTSYDYDAPIAEDGRLTEKFHAFREVIARHRDLPPLAEQLAELGIDAEPAALGARDVQIERMAPLRASERFTRTAPTHVVPPAFEDLGLERGILRYSRDVEIEASDRADGTRTLAPLKLFGLADRAWVYVDGIAVGSAGIGAQGAVDGTVAGETDPAVVELAPFVDRLLPEGGHRTVRVEILVENLGRVNFGPYLGGRKGILRGVWDRVRFLGDWEADPWPLEEMGEELARVAADLPPVEAAPCGAAEADALPVLVVASFETEQQADAHLDLSAAGHGVAYVNGRCVGRYWGIGPQQSLYVPAPWIREGRNEVLLLDLDRVPSRLRLVDRPLFD</sequence>
<reference evidence="8" key="1">
    <citation type="submission" date="2022-05" db="EMBL/GenBank/DDBJ databases">
        <title>Genomic analysis of Brachybacterium sp. CBA3104.</title>
        <authorList>
            <person name="Roh S.W."/>
            <person name="Kim Y.B."/>
            <person name="Kim Y."/>
        </authorList>
    </citation>
    <scope>NUCLEOTIDE SEQUENCE</scope>
    <source>
        <strain evidence="8">CBA3104</strain>
    </source>
</reference>
<keyword evidence="9" id="KW-1185">Reference proteome</keyword>
<dbReference type="InterPro" id="IPR001944">
    <property type="entry name" value="Glycoside_Hdrlase_35"/>
</dbReference>
<dbReference type="SUPFAM" id="SSF49785">
    <property type="entry name" value="Galactose-binding domain-like"/>
    <property type="match status" value="1"/>
</dbReference>
<dbReference type="Gene3D" id="3.20.20.80">
    <property type="entry name" value="Glycosidases"/>
    <property type="match status" value="1"/>
</dbReference>
<dbReference type="InterPro" id="IPR017853">
    <property type="entry name" value="GH"/>
</dbReference>
<evidence type="ECO:0000256" key="2">
    <source>
        <dbReference type="ARBA" id="ARBA00022801"/>
    </source>
</evidence>
<feature type="domain" description="Beta-galactosidase galactose-binding" evidence="7">
    <location>
        <begin position="553"/>
        <end position="607"/>
    </location>
</feature>
<evidence type="ECO:0000256" key="3">
    <source>
        <dbReference type="ARBA" id="ARBA00023295"/>
    </source>
</evidence>
<protein>
    <submittedName>
        <fullName evidence="8">Beta-galactosidase</fullName>
    </submittedName>
</protein>
<feature type="domain" description="Glycoside hydrolase 35 catalytic" evidence="5">
    <location>
        <begin position="12"/>
        <end position="324"/>
    </location>
</feature>
<evidence type="ECO:0000313" key="8">
    <source>
        <dbReference type="EMBL" id="UQN29314.1"/>
    </source>
</evidence>
<dbReference type="PANTHER" id="PTHR23421">
    <property type="entry name" value="BETA-GALACTOSIDASE RELATED"/>
    <property type="match status" value="1"/>
</dbReference>
<keyword evidence="3" id="KW-0326">Glycosidase</keyword>
<organism evidence="8 9">
    <name type="scientific">Brachybacterium kimchii</name>
    <dbReference type="NCBI Taxonomy" id="2942909"/>
    <lineage>
        <taxon>Bacteria</taxon>
        <taxon>Bacillati</taxon>
        <taxon>Actinomycetota</taxon>
        <taxon>Actinomycetes</taxon>
        <taxon>Micrococcales</taxon>
        <taxon>Dermabacteraceae</taxon>
        <taxon>Brachybacterium</taxon>
    </lineage>
</organism>
<comment type="similarity">
    <text evidence="1 4">Belongs to the glycosyl hydrolase 35 family.</text>
</comment>
<dbReference type="Pfam" id="PF21317">
    <property type="entry name" value="BetaGal_ABD_1"/>
    <property type="match status" value="1"/>
</dbReference>
<accession>A0ABY4N7H9</accession>
<dbReference type="Pfam" id="PF01301">
    <property type="entry name" value="Glyco_hydro_35"/>
    <property type="match status" value="1"/>
</dbReference>
<dbReference type="InterPro" id="IPR048912">
    <property type="entry name" value="BetaGal1-like_ABD1"/>
</dbReference>
<evidence type="ECO:0000259" key="7">
    <source>
        <dbReference type="Pfam" id="PF21467"/>
    </source>
</evidence>